<comment type="caution">
    <text evidence="2">The sequence shown here is derived from an EMBL/GenBank/DDBJ whole genome shotgun (WGS) entry which is preliminary data.</text>
</comment>
<proteinExistence type="predicted"/>
<feature type="domain" description="Bacterial bifunctional deaminase-reductase C-terminal" evidence="1">
    <location>
        <begin position="15"/>
        <end position="187"/>
    </location>
</feature>
<reference evidence="3" key="1">
    <citation type="journal article" date="2019" name="Int. J. Syst. Evol. Microbiol.">
        <title>The Global Catalogue of Microorganisms (GCM) 10K type strain sequencing project: providing services to taxonomists for standard genome sequencing and annotation.</title>
        <authorList>
            <consortium name="The Broad Institute Genomics Platform"/>
            <consortium name="The Broad Institute Genome Sequencing Center for Infectious Disease"/>
            <person name="Wu L."/>
            <person name="Ma J."/>
        </authorList>
    </citation>
    <scope>NUCLEOTIDE SEQUENCE [LARGE SCALE GENOMIC DNA]</scope>
    <source>
        <strain evidence="3">JCM 17441</strain>
    </source>
</reference>
<dbReference type="Proteomes" id="UP001500620">
    <property type="component" value="Unassembled WGS sequence"/>
</dbReference>
<dbReference type="InterPro" id="IPR002734">
    <property type="entry name" value="RibDG_C"/>
</dbReference>
<protein>
    <submittedName>
        <fullName evidence="2">Dihydrofolate reductase family protein</fullName>
    </submittedName>
</protein>
<dbReference type="PANTHER" id="PTHR38011:SF11">
    <property type="entry name" value="2,5-DIAMINO-6-RIBOSYLAMINO-4(3H)-PYRIMIDINONE 5'-PHOSPHATE REDUCTASE"/>
    <property type="match status" value="1"/>
</dbReference>
<accession>A0ABP8D3F6</accession>
<evidence type="ECO:0000259" key="1">
    <source>
        <dbReference type="Pfam" id="PF01872"/>
    </source>
</evidence>
<evidence type="ECO:0000313" key="2">
    <source>
        <dbReference type="EMBL" id="GAA4246676.1"/>
    </source>
</evidence>
<dbReference type="SUPFAM" id="SSF53597">
    <property type="entry name" value="Dihydrofolate reductase-like"/>
    <property type="match status" value="1"/>
</dbReference>
<gene>
    <name evidence="2" type="ORF">GCM10022255_019200</name>
</gene>
<dbReference type="Gene3D" id="3.40.430.10">
    <property type="entry name" value="Dihydrofolate Reductase, subunit A"/>
    <property type="match status" value="1"/>
</dbReference>
<sequence length="201" mass="21870">MSALRRTDTEGYRMRKLIVSTYATLDGRVDDLQDWTVPYNTEESAQYHGKLLENSDGLVLGRRTYEAFAHLWPARAGELPYIDKINAMAKHVASTTLTDFAWENSHPIAGDAAEGVAALKRAGGQDLVVYGGRDLIATLAGQGLVDEWRVLVHPVLFGRGRALLPDGGARTDVELTGCEPMASGVVVLTYRAAPTRTGRIS</sequence>
<evidence type="ECO:0000313" key="3">
    <source>
        <dbReference type="Proteomes" id="UP001500620"/>
    </source>
</evidence>
<dbReference type="Pfam" id="PF01872">
    <property type="entry name" value="RibD_C"/>
    <property type="match status" value="1"/>
</dbReference>
<dbReference type="EMBL" id="BAABAT010000003">
    <property type="protein sequence ID" value="GAA4246676.1"/>
    <property type="molecule type" value="Genomic_DNA"/>
</dbReference>
<keyword evidence="3" id="KW-1185">Reference proteome</keyword>
<dbReference type="PANTHER" id="PTHR38011">
    <property type="entry name" value="DIHYDROFOLATE REDUCTASE FAMILY PROTEIN (AFU_ORTHOLOGUE AFUA_8G06820)"/>
    <property type="match status" value="1"/>
</dbReference>
<organism evidence="2 3">
    <name type="scientific">Dactylosporangium darangshiense</name>
    <dbReference type="NCBI Taxonomy" id="579108"/>
    <lineage>
        <taxon>Bacteria</taxon>
        <taxon>Bacillati</taxon>
        <taxon>Actinomycetota</taxon>
        <taxon>Actinomycetes</taxon>
        <taxon>Micromonosporales</taxon>
        <taxon>Micromonosporaceae</taxon>
        <taxon>Dactylosporangium</taxon>
    </lineage>
</organism>
<dbReference type="InterPro" id="IPR050765">
    <property type="entry name" value="Riboflavin_Biosynth_HTPR"/>
</dbReference>
<dbReference type="InterPro" id="IPR024072">
    <property type="entry name" value="DHFR-like_dom_sf"/>
</dbReference>
<name>A0ABP8D3F6_9ACTN</name>